<comment type="similarity">
    <text evidence="8">Belongs to the TRAP transporter small permease family.</text>
</comment>
<sequence>MTTDTAPHPDLGSRHDPRARAVLRAVSAIERAGLALAGTALVGMTLLMVVETGMRYFVGAPLGWSFGFIQDYLLPGYFFLALAYTVRSGGHVTIDVVYRRCPPKARAAMTLTARVLMLALSALLLWAGLLATRDAWHSHDIPPPGGAELSLPTWTWHVLVPVGAVLLTVRLLCDIVSRRQEPAGSDPEGTV</sequence>
<dbReference type="InterPro" id="IPR055348">
    <property type="entry name" value="DctQ"/>
</dbReference>
<evidence type="ECO:0000256" key="1">
    <source>
        <dbReference type="ARBA" id="ARBA00004429"/>
    </source>
</evidence>
<evidence type="ECO:0000259" key="9">
    <source>
        <dbReference type="Pfam" id="PF04290"/>
    </source>
</evidence>
<dbReference type="RefSeq" id="WP_112281296.1">
    <property type="nucleotide sequence ID" value="NZ_MASW01000002.1"/>
</dbReference>
<dbReference type="Pfam" id="PF04290">
    <property type="entry name" value="DctQ"/>
    <property type="match status" value="1"/>
</dbReference>
<evidence type="ECO:0000256" key="7">
    <source>
        <dbReference type="ARBA" id="ARBA00023136"/>
    </source>
</evidence>
<comment type="caution">
    <text evidence="10">The sequence shown here is derived from an EMBL/GenBank/DDBJ whole genome shotgun (WGS) entry which is preliminary data.</text>
</comment>
<evidence type="ECO:0000256" key="8">
    <source>
        <dbReference type="ARBA" id="ARBA00038436"/>
    </source>
</evidence>
<evidence type="ECO:0000256" key="3">
    <source>
        <dbReference type="ARBA" id="ARBA00022475"/>
    </source>
</evidence>
<evidence type="ECO:0000256" key="4">
    <source>
        <dbReference type="ARBA" id="ARBA00022519"/>
    </source>
</evidence>
<evidence type="ECO:0000256" key="5">
    <source>
        <dbReference type="ARBA" id="ARBA00022692"/>
    </source>
</evidence>
<keyword evidence="6" id="KW-1133">Transmembrane helix</keyword>
<evidence type="ECO:0000313" key="10">
    <source>
        <dbReference type="EMBL" id="PXY27293.1"/>
    </source>
</evidence>
<protein>
    <recommendedName>
        <fullName evidence="9">Tripartite ATP-independent periplasmic transporters DctQ component domain-containing protein</fullName>
    </recommendedName>
</protein>
<dbReference type="PANTHER" id="PTHR35011:SF10">
    <property type="entry name" value="TRAP TRANSPORTER SMALL PERMEASE PROTEIN"/>
    <property type="match status" value="1"/>
</dbReference>
<dbReference type="EMBL" id="MASW01000002">
    <property type="protein sequence ID" value="PXY27293.1"/>
    <property type="molecule type" value="Genomic_DNA"/>
</dbReference>
<feature type="domain" description="Tripartite ATP-independent periplasmic transporters DctQ component" evidence="9">
    <location>
        <begin position="44"/>
        <end position="179"/>
    </location>
</feature>
<dbReference type="InterPro" id="IPR007387">
    <property type="entry name" value="TRAP_DctQ"/>
</dbReference>
<name>A0A2V4AZX8_9PSEU</name>
<accession>A0A2V4AZX8</accession>
<gene>
    <name evidence="10" type="ORF">BAY60_12640</name>
</gene>
<keyword evidence="7" id="KW-0472">Membrane</keyword>
<evidence type="ECO:0000256" key="6">
    <source>
        <dbReference type="ARBA" id="ARBA00022989"/>
    </source>
</evidence>
<evidence type="ECO:0000313" key="11">
    <source>
        <dbReference type="Proteomes" id="UP000249915"/>
    </source>
</evidence>
<dbReference type="AlphaFoldDB" id="A0A2V4AZX8"/>
<comment type="subcellular location">
    <subcellularLocation>
        <location evidence="1">Cell inner membrane</location>
        <topology evidence="1">Multi-pass membrane protein</topology>
    </subcellularLocation>
</comment>
<keyword evidence="3" id="KW-1003">Cell membrane</keyword>
<keyword evidence="4" id="KW-0997">Cell inner membrane</keyword>
<evidence type="ECO:0000256" key="2">
    <source>
        <dbReference type="ARBA" id="ARBA00022448"/>
    </source>
</evidence>
<keyword evidence="2" id="KW-0813">Transport</keyword>
<keyword evidence="5" id="KW-0812">Transmembrane</keyword>
<proteinExistence type="inferred from homology"/>
<organism evidence="10 11">
    <name type="scientific">Prauserella muralis</name>
    <dbReference type="NCBI Taxonomy" id="588067"/>
    <lineage>
        <taxon>Bacteria</taxon>
        <taxon>Bacillati</taxon>
        <taxon>Actinomycetota</taxon>
        <taxon>Actinomycetes</taxon>
        <taxon>Pseudonocardiales</taxon>
        <taxon>Pseudonocardiaceae</taxon>
        <taxon>Prauserella</taxon>
    </lineage>
</organism>
<keyword evidence="11" id="KW-1185">Reference proteome</keyword>
<dbReference type="GO" id="GO:0015740">
    <property type="term" value="P:C4-dicarboxylate transport"/>
    <property type="evidence" value="ECO:0007669"/>
    <property type="project" value="TreeGrafter"/>
</dbReference>
<dbReference type="PANTHER" id="PTHR35011">
    <property type="entry name" value="2,3-DIKETO-L-GULONATE TRAP TRANSPORTER SMALL PERMEASE PROTEIN YIAM"/>
    <property type="match status" value="1"/>
</dbReference>
<dbReference type="GO" id="GO:0005886">
    <property type="term" value="C:plasma membrane"/>
    <property type="evidence" value="ECO:0007669"/>
    <property type="project" value="UniProtKB-SubCell"/>
</dbReference>
<dbReference type="Proteomes" id="UP000249915">
    <property type="component" value="Unassembled WGS sequence"/>
</dbReference>
<dbReference type="OrthoDB" id="4804620at2"/>
<dbReference type="GO" id="GO:0022857">
    <property type="term" value="F:transmembrane transporter activity"/>
    <property type="evidence" value="ECO:0007669"/>
    <property type="project" value="TreeGrafter"/>
</dbReference>
<reference evidence="10 11" key="1">
    <citation type="submission" date="2016-07" db="EMBL/GenBank/DDBJ databases">
        <title>Draft genome sequence of Prauserella muralis DSM 45305, isolated from a mould-covered wall in an indoor environment.</title>
        <authorList>
            <person name="Ruckert C."/>
            <person name="Albersmeier A."/>
            <person name="Jiang C.-L."/>
            <person name="Jiang Y."/>
            <person name="Kalinowski J."/>
            <person name="Schneider O."/>
            <person name="Winkler A."/>
            <person name="Zotchev S.B."/>
        </authorList>
    </citation>
    <scope>NUCLEOTIDE SEQUENCE [LARGE SCALE GENOMIC DNA]</scope>
    <source>
        <strain evidence="10 11">DSM 45305</strain>
    </source>
</reference>